<proteinExistence type="predicted"/>
<protein>
    <submittedName>
        <fullName evidence="1">Uncharacterized protein</fullName>
    </submittedName>
</protein>
<evidence type="ECO:0000313" key="1">
    <source>
        <dbReference type="EMBL" id="JAH24779.1"/>
    </source>
</evidence>
<dbReference type="AlphaFoldDB" id="A0A0E9R6R2"/>
<organism evidence="1">
    <name type="scientific">Anguilla anguilla</name>
    <name type="common">European freshwater eel</name>
    <name type="synonym">Muraena anguilla</name>
    <dbReference type="NCBI Taxonomy" id="7936"/>
    <lineage>
        <taxon>Eukaryota</taxon>
        <taxon>Metazoa</taxon>
        <taxon>Chordata</taxon>
        <taxon>Craniata</taxon>
        <taxon>Vertebrata</taxon>
        <taxon>Euteleostomi</taxon>
        <taxon>Actinopterygii</taxon>
        <taxon>Neopterygii</taxon>
        <taxon>Teleostei</taxon>
        <taxon>Anguilliformes</taxon>
        <taxon>Anguillidae</taxon>
        <taxon>Anguilla</taxon>
    </lineage>
</organism>
<reference evidence="1" key="1">
    <citation type="submission" date="2014-11" db="EMBL/GenBank/DDBJ databases">
        <authorList>
            <person name="Amaro Gonzalez C."/>
        </authorList>
    </citation>
    <scope>NUCLEOTIDE SEQUENCE</scope>
</reference>
<reference evidence="1" key="2">
    <citation type="journal article" date="2015" name="Fish Shellfish Immunol.">
        <title>Early steps in the European eel (Anguilla anguilla)-Vibrio vulnificus interaction in the gills: Role of the RtxA13 toxin.</title>
        <authorList>
            <person name="Callol A."/>
            <person name="Pajuelo D."/>
            <person name="Ebbesson L."/>
            <person name="Teles M."/>
            <person name="MacKenzie S."/>
            <person name="Amaro C."/>
        </authorList>
    </citation>
    <scope>NUCLEOTIDE SEQUENCE</scope>
</reference>
<name>A0A0E9R6R2_ANGAN</name>
<sequence length="32" mass="3856">MGRVRKESEHGWKFNSLQMPNLDCPHPFRLLM</sequence>
<dbReference type="EMBL" id="GBXM01083798">
    <property type="protein sequence ID" value="JAH24779.1"/>
    <property type="molecule type" value="Transcribed_RNA"/>
</dbReference>
<accession>A0A0E9R6R2</accession>